<gene>
    <name evidence="1" type="ORF">MILVUS5_LOCUS23391</name>
</gene>
<evidence type="ECO:0000313" key="2">
    <source>
        <dbReference type="Proteomes" id="UP001177021"/>
    </source>
</evidence>
<protein>
    <submittedName>
        <fullName evidence="1">Uncharacterized protein</fullName>
    </submittedName>
</protein>
<organism evidence="1 2">
    <name type="scientific">Trifolium pratense</name>
    <name type="common">Red clover</name>
    <dbReference type="NCBI Taxonomy" id="57577"/>
    <lineage>
        <taxon>Eukaryota</taxon>
        <taxon>Viridiplantae</taxon>
        <taxon>Streptophyta</taxon>
        <taxon>Embryophyta</taxon>
        <taxon>Tracheophyta</taxon>
        <taxon>Spermatophyta</taxon>
        <taxon>Magnoliopsida</taxon>
        <taxon>eudicotyledons</taxon>
        <taxon>Gunneridae</taxon>
        <taxon>Pentapetalae</taxon>
        <taxon>rosids</taxon>
        <taxon>fabids</taxon>
        <taxon>Fabales</taxon>
        <taxon>Fabaceae</taxon>
        <taxon>Papilionoideae</taxon>
        <taxon>50 kb inversion clade</taxon>
        <taxon>NPAAA clade</taxon>
        <taxon>Hologalegina</taxon>
        <taxon>IRL clade</taxon>
        <taxon>Trifolieae</taxon>
        <taxon>Trifolium</taxon>
    </lineage>
</organism>
<proteinExistence type="predicted"/>
<dbReference type="EMBL" id="CASHSV030000217">
    <property type="protein sequence ID" value="CAJ2656714.1"/>
    <property type="molecule type" value="Genomic_DNA"/>
</dbReference>
<dbReference type="Proteomes" id="UP001177021">
    <property type="component" value="Unassembled WGS sequence"/>
</dbReference>
<comment type="caution">
    <text evidence="1">The sequence shown here is derived from an EMBL/GenBank/DDBJ whole genome shotgun (WGS) entry which is preliminary data.</text>
</comment>
<reference evidence="1" key="1">
    <citation type="submission" date="2023-10" db="EMBL/GenBank/DDBJ databases">
        <authorList>
            <person name="Rodriguez Cubillos JULIANA M."/>
            <person name="De Vega J."/>
        </authorList>
    </citation>
    <scope>NUCLEOTIDE SEQUENCE</scope>
</reference>
<keyword evidence="2" id="KW-1185">Reference proteome</keyword>
<accession>A0ACB0KL85</accession>
<name>A0ACB0KL85_TRIPR</name>
<evidence type="ECO:0000313" key="1">
    <source>
        <dbReference type="EMBL" id="CAJ2656714.1"/>
    </source>
</evidence>
<sequence>MERPTEIHVAAVKRILRYLKSTISYGLWYEKGKNDELTGWSDSDYAGDLDDRKSTSGYVFMIGSKVVSWSSKKQSIVTLSTTEAEFIAAANCACQAIWLGRVLDHISSRKKECITLYCDNSSTIKLSKNPMMHGRSKHIDVRFHFLRDLTKDGKIQLLHCSSFEQITDIMTKALTLVSFCKFRDLLGLSPKCVIKNLVRIQRNFLWGGGIEDKKLCWVKWEHVCLPKEQGDLGVKNLELFNVALLSKWKWRGIVEKDAIWYDLLHYRYGFLPTVLLCKDIKSVGSKDSLWWRDVISAGESLKPGWFRSNISCVVGNGTDVSFWNTKWCGNSSFAELFPNLFKKELWQNSVIANKVITSNEGLVWQWEWRDVLSQLEEQNLNELKDMLIGIHLNPNNKDRSLQHFRPTATPEFWDVKKPFS</sequence>